<gene>
    <name evidence="1" type="ORF">JCM19274_4934</name>
</gene>
<name>A0A090WJP2_9FLAO</name>
<dbReference type="RefSeq" id="WP_369449799.1">
    <property type="nucleotide sequence ID" value="NZ_BBNU01000001.1"/>
</dbReference>
<protein>
    <submittedName>
        <fullName evidence="1">Uncharacterized protein</fullName>
    </submittedName>
</protein>
<accession>A0A090WJP2</accession>
<evidence type="ECO:0000313" key="2">
    <source>
        <dbReference type="Proteomes" id="UP000029643"/>
    </source>
</evidence>
<evidence type="ECO:0000313" key="1">
    <source>
        <dbReference type="EMBL" id="GAL77221.1"/>
    </source>
</evidence>
<dbReference type="EMBL" id="BBNU01000001">
    <property type="protein sequence ID" value="GAL77221.1"/>
    <property type="molecule type" value="Genomic_DNA"/>
</dbReference>
<sequence>MEYEYKTNTLTYDFNDGDFTDTNNNLKVIVTDNVGNSSTFEALFYRK</sequence>
<dbReference type="Proteomes" id="UP000029643">
    <property type="component" value="Unassembled WGS sequence"/>
</dbReference>
<reference evidence="1 2" key="1">
    <citation type="journal article" date="2014" name="Genome Announc.">
        <title>Draft Genome Sequences of Marine Flavobacterium Algibacter lectus Strains SS8 and NR4.</title>
        <authorList>
            <person name="Takatani N."/>
            <person name="Nakanishi M."/>
            <person name="Meirelles P."/>
            <person name="Mino S."/>
            <person name="Suda W."/>
            <person name="Oshima K."/>
            <person name="Hattori M."/>
            <person name="Ohkuma M."/>
            <person name="Hosokawa M."/>
            <person name="Miyashita K."/>
            <person name="Thompson F.L."/>
            <person name="Niwa A."/>
            <person name="Sawabe T."/>
            <person name="Sawabe T."/>
        </authorList>
    </citation>
    <scope>NUCLEOTIDE SEQUENCE [LARGE SCALE GENOMIC DNA]</scope>
    <source>
        <strain evidence="2">JCM19274</strain>
    </source>
</reference>
<dbReference type="AlphaFoldDB" id="A0A090WJP2"/>
<proteinExistence type="predicted"/>
<organism evidence="1 2">
    <name type="scientific">Algibacter lectus</name>
    <dbReference type="NCBI Taxonomy" id="221126"/>
    <lineage>
        <taxon>Bacteria</taxon>
        <taxon>Pseudomonadati</taxon>
        <taxon>Bacteroidota</taxon>
        <taxon>Flavobacteriia</taxon>
        <taxon>Flavobacteriales</taxon>
        <taxon>Flavobacteriaceae</taxon>
        <taxon>Algibacter</taxon>
    </lineage>
</organism>
<comment type="caution">
    <text evidence="1">The sequence shown here is derived from an EMBL/GenBank/DDBJ whole genome shotgun (WGS) entry which is preliminary data.</text>
</comment>